<feature type="compositionally biased region" description="Polar residues" evidence="1">
    <location>
        <begin position="83"/>
        <end position="99"/>
    </location>
</feature>
<feature type="compositionally biased region" description="Basic and acidic residues" evidence="1">
    <location>
        <begin position="182"/>
        <end position="194"/>
    </location>
</feature>
<sequence length="264" mass="29570">MVRQESIETASPDTSSIPSCTSNSDYNSTVIITQNNQPEKLSSELINLDISHTLLKAKNFSNRASYNPSSSSKNCFRHDDGRSQSVTDGQGSEDGSQTDKLCHSEADNTVLPSKRSDTSTRSLSGHIQSQPEGLKQCISAQRVQDPCRSVDKLHELLPECEKISGLSQHLQITQWMASIDGKEKHDSFNSRMQEKQPSTPQVSAKNNPGSQKQQLQFEKAATNAYSQGYRIPKIQKNAMEHVFHMARTMMELHKKEEARLNYQK</sequence>
<keyword evidence="3" id="KW-1185">Reference proteome</keyword>
<organism evidence="2 3">
    <name type="scientific">Austropuccinia psidii MF-1</name>
    <dbReference type="NCBI Taxonomy" id="1389203"/>
    <lineage>
        <taxon>Eukaryota</taxon>
        <taxon>Fungi</taxon>
        <taxon>Dikarya</taxon>
        <taxon>Basidiomycota</taxon>
        <taxon>Pucciniomycotina</taxon>
        <taxon>Pucciniomycetes</taxon>
        <taxon>Pucciniales</taxon>
        <taxon>Sphaerophragmiaceae</taxon>
        <taxon>Austropuccinia</taxon>
    </lineage>
</organism>
<name>A0A9Q3GE86_9BASI</name>
<dbReference type="AlphaFoldDB" id="A0A9Q3GE86"/>
<gene>
    <name evidence="2" type="ORF">O181_004138</name>
</gene>
<evidence type="ECO:0000256" key="1">
    <source>
        <dbReference type="SAM" id="MobiDB-lite"/>
    </source>
</evidence>
<protein>
    <submittedName>
        <fullName evidence="2">Uncharacterized protein</fullName>
    </submittedName>
</protein>
<feature type="compositionally biased region" description="Low complexity" evidence="1">
    <location>
        <begin position="62"/>
        <end position="74"/>
    </location>
</feature>
<comment type="caution">
    <text evidence="2">The sequence shown here is derived from an EMBL/GenBank/DDBJ whole genome shotgun (WGS) entry which is preliminary data.</text>
</comment>
<feature type="region of interest" description="Disordered" evidence="1">
    <location>
        <begin position="1"/>
        <end position="26"/>
    </location>
</feature>
<accession>A0A9Q3GE86</accession>
<feature type="compositionally biased region" description="Polar residues" evidence="1">
    <location>
        <begin position="119"/>
        <end position="131"/>
    </location>
</feature>
<dbReference type="EMBL" id="AVOT02000776">
    <property type="protein sequence ID" value="MBW0464423.1"/>
    <property type="molecule type" value="Genomic_DNA"/>
</dbReference>
<evidence type="ECO:0000313" key="3">
    <source>
        <dbReference type="Proteomes" id="UP000765509"/>
    </source>
</evidence>
<feature type="region of interest" description="Disordered" evidence="1">
    <location>
        <begin position="182"/>
        <end position="214"/>
    </location>
</feature>
<evidence type="ECO:0000313" key="2">
    <source>
        <dbReference type="EMBL" id="MBW0464423.1"/>
    </source>
</evidence>
<dbReference type="OrthoDB" id="43547at2759"/>
<proteinExistence type="predicted"/>
<feature type="compositionally biased region" description="Polar residues" evidence="1">
    <location>
        <begin position="195"/>
        <end position="214"/>
    </location>
</feature>
<dbReference type="Proteomes" id="UP000765509">
    <property type="component" value="Unassembled WGS sequence"/>
</dbReference>
<feature type="compositionally biased region" description="Polar residues" evidence="1">
    <location>
        <begin position="7"/>
        <end position="26"/>
    </location>
</feature>
<feature type="region of interest" description="Disordered" evidence="1">
    <location>
        <begin position="62"/>
        <end position="133"/>
    </location>
</feature>
<reference evidence="2" key="1">
    <citation type="submission" date="2021-03" db="EMBL/GenBank/DDBJ databases">
        <title>Draft genome sequence of rust myrtle Austropuccinia psidii MF-1, a brazilian biotype.</title>
        <authorList>
            <person name="Quecine M.C."/>
            <person name="Pachon D.M.R."/>
            <person name="Bonatelli M.L."/>
            <person name="Correr F.H."/>
            <person name="Franceschini L.M."/>
            <person name="Leite T.F."/>
            <person name="Margarido G.R.A."/>
            <person name="Almeida C.A."/>
            <person name="Ferrarezi J.A."/>
            <person name="Labate C.A."/>
        </authorList>
    </citation>
    <scope>NUCLEOTIDE SEQUENCE</scope>
    <source>
        <strain evidence="2">MF-1</strain>
    </source>
</reference>